<keyword evidence="1" id="KW-0472">Membrane</keyword>
<keyword evidence="3" id="KW-1185">Reference proteome</keyword>
<dbReference type="RefSeq" id="WP_203946881.1">
    <property type="nucleotide sequence ID" value="NZ_BOOR01000038.1"/>
</dbReference>
<name>A0A8J3V3H5_9ACTN</name>
<keyword evidence="1" id="KW-0812">Transmembrane</keyword>
<evidence type="ECO:0000313" key="2">
    <source>
        <dbReference type="EMBL" id="GII56743.1"/>
    </source>
</evidence>
<dbReference type="Proteomes" id="UP000605992">
    <property type="component" value="Unassembled WGS sequence"/>
</dbReference>
<feature type="transmembrane region" description="Helical" evidence="1">
    <location>
        <begin position="149"/>
        <end position="172"/>
    </location>
</feature>
<evidence type="ECO:0000256" key="1">
    <source>
        <dbReference type="SAM" id="Phobius"/>
    </source>
</evidence>
<sequence>MNNGFSAMPLHRPTTWTARRTARTVLRAVVVLLCVFWAALGVNASASAADGDGLVKVFVVNDPGTDTLQSIAAATLSDPGRAGEIFQLNRGRAQRDGGALNDPSEQLHPGWILRLPPDASGPGVQLARDSGNENGSAARATTWTDALTIPLPAAVAVLGALVLALVTAGIMARQRTRRAFAAVSRLIRTLSDPGRRRRGIEARRSLSKRFAADADSVRRAYGTLDEFSAADRRREKPVHALRVDDAGVTVWLSPSDAMDAPWTSLDTTRWRRQTGRAGAAGPGTGGAAGNSAAEACLVRAGADADGQPVFVDLSRLDGVLSVTGDHTVAREAVQNLLAEVERSRPYTPVTVLRGTDGAPPLTVPPGLQQVVRVEETAPAVEHRYGTVRGAASRRPVKGLVVMAGTPTEREAAELAALCGPGGAGWTGLVCGEVDGAHWRWYTDAQGEVDIPVLGVKLTVPA</sequence>
<protein>
    <submittedName>
        <fullName evidence="2">Uncharacterized protein</fullName>
    </submittedName>
</protein>
<organism evidence="2 3">
    <name type="scientific">Planotetraspora thailandica</name>
    <dbReference type="NCBI Taxonomy" id="487172"/>
    <lineage>
        <taxon>Bacteria</taxon>
        <taxon>Bacillati</taxon>
        <taxon>Actinomycetota</taxon>
        <taxon>Actinomycetes</taxon>
        <taxon>Streptosporangiales</taxon>
        <taxon>Streptosporangiaceae</taxon>
        <taxon>Planotetraspora</taxon>
    </lineage>
</organism>
<reference evidence="2" key="1">
    <citation type="submission" date="2021-01" db="EMBL/GenBank/DDBJ databases">
        <title>Whole genome shotgun sequence of Planotetraspora thailandica NBRC 104271.</title>
        <authorList>
            <person name="Komaki H."/>
            <person name="Tamura T."/>
        </authorList>
    </citation>
    <scope>NUCLEOTIDE SEQUENCE</scope>
    <source>
        <strain evidence="2">NBRC 104271</strain>
    </source>
</reference>
<dbReference type="EMBL" id="BOOR01000038">
    <property type="protein sequence ID" value="GII56743.1"/>
    <property type="molecule type" value="Genomic_DNA"/>
</dbReference>
<accession>A0A8J3V3H5</accession>
<gene>
    <name evidence="2" type="ORF">Pth03_51320</name>
</gene>
<proteinExistence type="predicted"/>
<dbReference type="AlphaFoldDB" id="A0A8J3V3H5"/>
<comment type="caution">
    <text evidence="2">The sequence shown here is derived from an EMBL/GenBank/DDBJ whole genome shotgun (WGS) entry which is preliminary data.</text>
</comment>
<keyword evidence="1" id="KW-1133">Transmembrane helix</keyword>
<evidence type="ECO:0000313" key="3">
    <source>
        <dbReference type="Proteomes" id="UP000605992"/>
    </source>
</evidence>